<dbReference type="Gene3D" id="1.10.10.60">
    <property type="entry name" value="Homeodomain-like"/>
    <property type="match status" value="1"/>
</dbReference>
<dbReference type="PROSITE" id="PS01124">
    <property type="entry name" value="HTH_ARAC_FAMILY_2"/>
    <property type="match status" value="1"/>
</dbReference>
<keyword evidence="6" id="KW-1185">Reference proteome</keyword>
<dbReference type="Proteomes" id="UP001139447">
    <property type="component" value="Unassembled WGS sequence"/>
</dbReference>
<comment type="caution">
    <text evidence="5">The sequence shown here is derived from an EMBL/GenBank/DDBJ whole genome shotgun (WGS) entry which is preliminary data.</text>
</comment>
<dbReference type="AlphaFoldDB" id="A0A9X1VY34"/>
<keyword evidence="1" id="KW-0805">Transcription regulation</keyword>
<organism evidence="5 6">
    <name type="scientific">Variovorax terrae</name>
    <dbReference type="NCBI Taxonomy" id="2923278"/>
    <lineage>
        <taxon>Bacteria</taxon>
        <taxon>Pseudomonadati</taxon>
        <taxon>Pseudomonadota</taxon>
        <taxon>Betaproteobacteria</taxon>
        <taxon>Burkholderiales</taxon>
        <taxon>Comamonadaceae</taxon>
        <taxon>Variovorax</taxon>
    </lineage>
</organism>
<evidence type="ECO:0000256" key="1">
    <source>
        <dbReference type="ARBA" id="ARBA00023015"/>
    </source>
</evidence>
<dbReference type="GO" id="GO:0003700">
    <property type="term" value="F:DNA-binding transcription factor activity"/>
    <property type="evidence" value="ECO:0007669"/>
    <property type="project" value="InterPro"/>
</dbReference>
<dbReference type="InterPro" id="IPR018060">
    <property type="entry name" value="HTH_AraC"/>
</dbReference>
<evidence type="ECO:0000313" key="6">
    <source>
        <dbReference type="Proteomes" id="UP001139447"/>
    </source>
</evidence>
<keyword evidence="3" id="KW-0804">Transcription</keyword>
<evidence type="ECO:0000259" key="4">
    <source>
        <dbReference type="PROSITE" id="PS01124"/>
    </source>
</evidence>
<dbReference type="InterPro" id="IPR050204">
    <property type="entry name" value="AraC_XylS_family_regulators"/>
</dbReference>
<proteinExistence type="predicted"/>
<keyword evidence="2" id="KW-0238">DNA-binding</keyword>
<dbReference type="PANTHER" id="PTHR46796:SF6">
    <property type="entry name" value="ARAC SUBFAMILY"/>
    <property type="match status" value="1"/>
</dbReference>
<dbReference type="SUPFAM" id="SSF46689">
    <property type="entry name" value="Homeodomain-like"/>
    <property type="match status" value="1"/>
</dbReference>
<evidence type="ECO:0000256" key="3">
    <source>
        <dbReference type="ARBA" id="ARBA00023163"/>
    </source>
</evidence>
<dbReference type="RefSeq" id="WP_243309698.1">
    <property type="nucleotide sequence ID" value="NZ_JALGBI010000003.1"/>
</dbReference>
<dbReference type="PRINTS" id="PR00032">
    <property type="entry name" value="HTHARAC"/>
</dbReference>
<dbReference type="InterPro" id="IPR009057">
    <property type="entry name" value="Homeodomain-like_sf"/>
</dbReference>
<dbReference type="InterPro" id="IPR035418">
    <property type="entry name" value="AraC-bd_2"/>
</dbReference>
<dbReference type="SMART" id="SM00342">
    <property type="entry name" value="HTH_ARAC"/>
    <property type="match status" value="1"/>
</dbReference>
<gene>
    <name evidence="5" type="ORF">MMF98_22610</name>
</gene>
<evidence type="ECO:0000256" key="2">
    <source>
        <dbReference type="ARBA" id="ARBA00023125"/>
    </source>
</evidence>
<dbReference type="Pfam" id="PF12833">
    <property type="entry name" value="HTH_18"/>
    <property type="match status" value="1"/>
</dbReference>
<feature type="domain" description="HTH araC/xylS-type" evidence="4">
    <location>
        <begin position="214"/>
        <end position="317"/>
    </location>
</feature>
<dbReference type="Pfam" id="PF14525">
    <property type="entry name" value="AraC_binding_2"/>
    <property type="match status" value="1"/>
</dbReference>
<dbReference type="PANTHER" id="PTHR46796">
    <property type="entry name" value="HTH-TYPE TRANSCRIPTIONAL ACTIVATOR RHAS-RELATED"/>
    <property type="match status" value="1"/>
</dbReference>
<sequence>MVDARHFTTRHALPQERAQCWGEAVTRYFGHLDAHCEEPEAFEAQMQAYQVGPLRVFSISASGNDVERPPRHLRDHGSDYFKLLLQLEGRSEIMQRDATVTLGHTDWSLYDPAQPYCIHSPRRYKHLVVQIPRPKLQGFAVPNLHTSQIGDVQLQGLFRLLASFLGSLSDQLPTLPGAAGLPLSETIVGLLSSTLAAHQNAYGEHVCLPAVLRARVKQHVQAHLVDPELSLDRIAEQMRCSKRYLHRVFEEEGVTLDRYIWHSRLARCRDALAEAASSGARVSIAEIAFRWGFSSQAHFSRAFKERYGLTPREFLQRGEAGDGQPSSLTTH</sequence>
<evidence type="ECO:0000313" key="5">
    <source>
        <dbReference type="EMBL" id="MCJ0766016.1"/>
    </source>
</evidence>
<name>A0A9X1VY34_9BURK</name>
<accession>A0A9X1VY34</accession>
<dbReference type="GO" id="GO:0043565">
    <property type="term" value="F:sequence-specific DNA binding"/>
    <property type="evidence" value="ECO:0007669"/>
    <property type="project" value="InterPro"/>
</dbReference>
<dbReference type="InterPro" id="IPR020449">
    <property type="entry name" value="Tscrpt_reg_AraC-type_HTH"/>
</dbReference>
<reference evidence="5" key="1">
    <citation type="submission" date="2022-03" db="EMBL/GenBank/DDBJ databases">
        <authorList>
            <person name="Woo C.Y."/>
        </authorList>
    </citation>
    <scope>NUCLEOTIDE SEQUENCE</scope>
    <source>
        <strain evidence="5">CYS-02</strain>
    </source>
</reference>
<dbReference type="EMBL" id="JALGBI010000003">
    <property type="protein sequence ID" value="MCJ0766016.1"/>
    <property type="molecule type" value="Genomic_DNA"/>
</dbReference>
<protein>
    <submittedName>
        <fullName evidence="5">Helix-turn-helix domain-containing protein</fullName>
    </submittedName>
</protein>